<dbReference type="PANTHER" id="PTHR11814">
    <property type="entry name" value="SULFATE TRANSPORTER"/>
    <property type="match status" value="1"/>
</dbReference>
<comment type="subcellular location">
    <subcellularLocation>
        <location evidence="1">Membrane</location>
        <topology evidence="1">Multi-pass membrane protein</topology>
    </subcellularLocation>
</comment>
<evidence type="ECO:0000313" key="7">
    <source>
        <dbReference type="EMBL" id="AFC25944.1"/>
    </source>
</evidence>
<evidence type="ECO:0000256" key="3">
    <source>
        <dbReference type="ARBA" id="ARBA00022989"/>
    </source>
</evidence>
<dbReference type="SUPFAM" id="SSF52091">
    <property type="entry name" value="SpoIIaa-like"/>
    <property type="match status" value="1"/>
</dbReference>
<dbReference type="Gene3D" id="3.30.750.24">
    <property type="entry name" value="STAS domain"/>
    <property type="match status" value="1"/>
</dbReference>
<dbReference type="RefSeq" id="WP_015693540.1">
    <property type="nucleotide sequence ID" value="NC_016940.1"/>
</dbReference>
<feature type="transmembrane region" description="Helical" evidence="5">
    <location>
        <begin position="133"/>
        <end position="155"/>
    </location>
</feature>
<dbReference type="Proteomes" id="UP000007519">
    <property type="component" value="Chromosome"/>
</dbReference>
<accession>H6L0Y8</accession>
<feature type="transmembrane region" description="Helical" evidence="5">
    <location>
        <begin position="268"/>
        <end position="287"/>
    </location>
</feature>
<keyword evidence="4 5" id="KW-0472">Membrane</keyword>
<keyword evidence="2 5" id="KW-0812">Transmembrane</keyword>
<evidence type="ECO:0000256" key="5">
    <source>
        <dbReference type="SAM" id="Phobius"/>
    </source>
</evidence>
<feature type="transmembrane region" description="Helical" evidence="5">
    <location>
        <begin position="308"/>
        <end position="334"/>
    </location>
</feature>
<dbReference type="PROSITE" id="PS50801">
    <property type="entry name" value="STAS"/>
    <property type="match status" value="1"/>
</dbReference>
<feature type="transmembrane region" description="Helical" evidence="5">
    <location>
        <begin position="26"/>
        <end position="45"/>
    </location>
</feature>
<dbReference type="HOGENOM" id="CLU_003182_11_1_10"/>
<evidence type="ECO:0000313" key="8">
    <source>
        <dbReference type="Proteomes" id="UP000007519"/>
    </source>
</evidence>
<keyword evidence="3 5" id="KW-1133">Transmembrane helix</keyword>
<evidence type="ECO:0000256" key="1">
    <source>
        <dbReference type="ARBA" id="ARBA00004141"/>
    </source>
</evidence>
<name>H6L0Y8_SAPGL</name>
<feature type="transmembrane region" description="Helical" evidence="5">
    <location>
        <begin position="99"/>
        <end position="121"/>
    </location>
</feature>
<feature type="transmembrane region" description="Helical" evidence="5">
    <location>
        <begin position="175"/>
        <end position="195"/>
    </location>
</feature>
<dbReference type="Pfam" id="PF00916">
    <property type="entry name" value="Sulfate_transp"/>
    <property type="match status" value="1"/>
</dbReference>
<dbReference type="GO" id="GO:0055085">
    <property type="term" value="P:transmembrane transport"/>
    <property type="evidence" value="ECO:0007669"/>
    <property type="project" value="InterPro"/>
</dbReference>
<dbReference type="InterPro" id="IPR002645">
    <property type="entry name" value="STAS_dom"/>
</dbReference>
<protein>
    <submittedName>
        <fullName evidence="7">Sulfate transporter family protein</fullName>
    </submittedName>
</protein>
<reference evidence="7 8" key="1">
    <citation type="journal article" date="2012" name="Stand. Genomic Sci.">
        <title>Complete genome sequencing and analysis of Saprospira grandis str. Lewin, a predatory marine bacterium.</title>
        <authorList>
            <person name="Saw J.H."/>
            <person name="Yuryev A."/>
            <person name="Kanbe M."/>
            <person name="Hou S."/>
            <person name="Young A.G."/>
            <person name="Aizawa S."/>
            <person name="Alam M."/>
        </authorList>
    </citation>
    <scope>NUCLEOTIDE SEQUENCE [LARGE SCALE GENOMIC DNA]</scope>
    <source>
        <strain evidence="7 8">Lewin</strain>
    </source>
</reference>
<feature type="transmembrane region" description="Helical" evidence="5">
    <location>
        <begin position="346"/>
        <end position="375"/>
    </location>
</feature>
<sequence>MIGQKFRQEWRSNWLQAKPSWQEDGVAAFSMAMVTIPLCLGIALASGVPPMAGLFSAIMGGLIATLFRSSQLTMNGPAASLIVVTLSCIELLGDGNALAGFRYFLAATVVAGVFLMLFGLLRLGRYGDIFSRSVIYGVLGAIGLIILGKQMPVALGAESWALTPMESLEEIPELFLRQNPIVGLITLGSVALLVLQAYTKNRWIQMIPGPVWVIGFSMIMAYLLNLDEPHTVEAMGQSFALGPDLLVNLPEDIWENVVYPDFSKWDHFYFWQIVVTITLIVSIETVISAKAMDKIDPLGRQTNLNKDLFACGLSSIFSACVGGLPVITAVPMYYGAKTKWANLFQALMLVVFVLFLPVFARGVPLAALATLLIFTAYKLASPKIFKDTFRLGLEQFVVLISTLLMILFNGLLWGIAFGFAVTIFLQYSQSNLEFKQFWRYLLRPDIQVEERADGQIYVAIKGVINFINILQLKNTLRSANKKDLLILDLSNTRLVDSAVLEYLNEEVERYDLPNLNFDIIGLDAHETSSRHPNAMHVLPENKKPQLTKRQQALGELAEAKSGQFWPELSWEVNMLKQFSFFQTRPIEYKLNMAKGNYQLFFEWESCDLTFAQGALFNAQAYHSSIILLHLPFNAPLFVLEAEKGPTKIGAQLSVYKDVNFRSHPQFSHRYLLRGPSEKDMREFFDTDLLDFLESQPTHYIESNGTMIFIMHQLRFASLQEMREMHNFAEELSKKLMLSWRKQTQAQLKS</sequence>
<evidence type="ECO:0000256" key="4">
    <source>
        <dbReference type="ARBA" id="ARBA00023136"/>
    </source>
</evidence>
<dbReference type="InterPro" id="IPR001902">
    <property type="entry name" value="SLC26A/SulP_fam"/>
</dbReference>
<feature type="domain" description="STAS" evidence="6">
    <location>
        <begin position="453"/>
        <end position="503"/>
    </location>
</feature>
<dbReference type="GO" id="GO:0016020">
    <property type="term" value="C:membrane"/>
    <property type="evidence" value="ECO:0007669"/>
    <property type="project" value="UniProtKB-SubCell"/>
</dbReference>
<dbReference type="OrthoDB" id="9769739at2"/>
<dbReference type="InterPro" id="IPR011547">
    <property type="entry name" value="SLC26A/SulP_dom"/>
</dbReference>
<gene>
    <name evidence="7" type="ordered locus">SGRA_3216</name>
</gene>
<evidence type="ECO:0000259" key="6">
    <source>
        <dbReference type="PROSITE" id="PS50801"/>
    </source>
</evidence>
<dbReference type="eggNOG" id="COG0659">
    <property type="taxonomic scope" value="Bacteria"/>
</dbReference>
<dbReference type="EMBL" id="CP002831">
    <property type="protein sequence ID" value="AFC25944.1"/>
    <property type="molecule type" value="Genomic_DNA"/>
</dbReference>
<feature type="transmembrane region" description="Helical" evidence="5">
    <location>
        <begin position="396"/>
        <end position="425"/>
    </location>
</feature>
<dbReference type="InterPro" id="IPR036513">
    <property type="entry name" value="STAS_dom_sf"/>
</dbReference>
<proteinExistence type="predicted"/>
<dbReference type="KEGG" id="sgn:SGRA_3216"/>
<dbReference type="AlphaFoldDB" id="H6L0Y8"/>
<feature type="transmembrane region" description="Helical" evidence="5">
    <location>
        <begin position="207"/>
        <end position="224"/>
    </location>
</feature>
<keyword evidence="8" id="KW-1185">Reference proteome</keyword>
<evidence type="ECO:0000256" key="2">
    <source>
        <dbReference type="ARBA" id="ARBA00022692"/>
    </source>
</evidence>
<organism evidence="7 8">
    <name type="scientific">Saprospira grandis (strain Lewin)</name>
    <dbReference type="NCBI Taxonomy" id="984262"/>
    <lineage>
        <taxon>Bacteria</taxon>
        <taxon>Pseudomonadati</taxon>
        <taxon>Bacteroidota</taxon>
        <taxon>Saprospiria</taxon>
        <taxon>Saprospirales</taxon>
        <taxon>Saprospiraceae</taxon>
        <taxon>Saprospira</taxon>
    </lineage>
</organism>
<dbReference type="STRING" id="984262.SGRA_3216"/>